<dbReference type="Proteomes" id="UP000184440">
    <property type="component" value="Unassembled WGS sequence"/>
</dbReference>
<dbReference type="CDD" id="cd02440">
    <property type="entry name" value="AdoMet_MTases"/>
    <property type="match status" value="1"/>
</dbReference>
<sequence>MDAARYDRTRPRYPDALVRRIAAAGPDILDVGTGTGIVARQLRTAGATVLGVEPDERMAAFARDTGVPVEVTTFEAWDPGGRTFDAVVAGQTWHWVDPVAGAAKAAEVLRPGGRIVLFWHVFQVAPALAEASAAVLRRVAPELPFDPRALARPAAAYEPMLGPVVDALRRAGFGEPERWDADEQRTYTKDEWLDQIPTQGMLTRLPADAVAEVIAEAGTAIDTLGGAAPVSSITVALAATAPAGIRR</sequence>
<dbReference type="Gene3D" id="3.40.50.150">
    <property type="entry name" value="Vaccinia Virus protein VP39"/>
    <property type="match status" value="1"/>
</dbReference>
<keyword evidence="3 5" id="KW-0808">Transferase</keyword>
<dbReference type="EMBL" id="FRCS01000007">
    <property type="protein sequence ID" value="SHN75511.1"/>
    <property type="molecule type" value="Genomic_DNA"/>
</dbReference>
<dbReference type="AlphaFoldDB" id="A0A1M7TXS8"/>
<evidence type="ECO:0000313" key="6">
    <source>
        <dbReference type="Proteomes" id="UP000184440"/>
    </source>
</evidence>
<reference evidence="5 6" key="1">
    <citation type="submission" date="2016-11" db="EMBL/GenBank/DDBJ databases">
        <authorList>
            <person name="Jaros S."/>
            <person name="Januszkiewicz K."/>
            <person name="Wedrychowicz H."/>
        </authorList>
    </citation>
    <scope>NUCLEOTIDE SEQUENCE [LARGE SCALE GENOMIC DNA]</scope>
    <source>
        <strain evidence="5 6">DSM 46144</strain>
    </source>
</reference>
<dbReference type="STRING" id="134849.SAMN05443668_107314"/>
<proteinExistence type="inferred from homology"/>
<dbReference type="GO" id="GO:0032259">
    <property type="term" value="P:methylation"/>
    <property type="evidence" value="ECO:0007669"/>
    <property type="project" value="UniProtKB-KW"/>
</dbReference>
<gene>
    <name evidence="5" type="ORF">SAMN05443668_107314</name>
</gene>
<dbReference type="PANTHER" id="PTHR44942">
    <property type="entry name" value="METHYLTRANSF_11 DOMAIN-CONTAINING PROTEIN"/>
    <property type="match status" value="1"/>
</dbReference>
<keyword evidence="2 5" id="KW-0489">Methyltransferase</keyword>
<dbReference type="InterPro" id="IPR051052">
    <property type="entry name" value="Diverse_substrate_MTase"/>
</dbReference>
<evidence type="ECO:0000313" key="5">
    <source>
        <dbReference type="EMBL" id="SHN75511.1"/>
    </source>
</evidence>
<dbReference type="GO" id="GO:0008168">
    <property type="term" value="F:methyltransferase activity"/>
    <property type="evidence" value="ECO:0007669"/>
    <property type="project" value="UniProtKB-KW"/>
</dbReference>
<name>A0A1M7TXS8_9ACTN</name>
<dbReference type="SUPFAM" id="SSF53335">
    <property type="entry name" value="S-adenosyl-L-methionine-dependent methyltransferases"/>
    <property type="match status" value="1"/>
</dbReference>
<comment type="similarity">
    <text evidence="1">Belongs to the methyltransferase superfamily.</text>
</comment>
<accession>A0A1M7TXS8</accession>
<feature type="domain" description="Methyltransferase type 11" evidence="4">
    <location>
        <begin position="29"/>
        <end position="117"/>
    </location>
</feature>
<evidence type="ECO:0000256" key="1">
    <source>
        <dbReference type="ARBA" id="ARBA00008361"/>
    </source>
</evidence>
<keyword evidence="6" id="KW-1185">Reference proteome</keyword>
<protein>
    <submittedName>
        <fullName evidence="5">Methyltransferase domain-containing protein</fullName>
    </submittedName>
</protein>
<evidence type="ECO:0000259" key="4">
    <source>
        <dbReference type="Pfam" id="PF08241"/>
    </source>
</evidence>
<organism evidence="5 6">
    <name type="scientific">Cryptosporangium aurantiacum</name>
    <dbReference type="NCBI Taxonomy" id="134849"/>
    <lineage>
        <taxon>Bacteria</taxon>
        <taxon>Bacillati</taxon>
        <taxon>Actinomycetota</taxon>
        <taxon>Actinomycetes</taxon>
        <taxon>Cryptosporangiales</taxon>
        <taxon>Cryptosporangiaceae</taxon>
        <taxon>Cryptosporangium</taxon>
    </lineage>
</organism>
<dbReference type="PANTHER" id="PTHR44942:SF4">
    <property type="entry name" value="METHYLTRANSFERASE TYPE 11 DOMAIN-CONTAINING PROTEIN"/>
    <property type="match status" value="1"/>
</dbReference>
<dbReference type="Pfam" id="PF08241">
    <property type="entry name" value="Methyltransf_11"/>
    <property type="match status" value="1"/>
</dbReference>
<evidence type="ECO:0000256" key="3">
    <source>
        <dbReference type="ARBA" id="ARBA00022679"/>
    </source>
</evidence>
<dbReference type="InterPro" id="IPR029063">
    <property type="entry name" value="SAM-dependent_MTases_sf"/>
</dbReference>
<evidence type="ECO:0000256" key="2">
    <source>
        <dbReference type="ARBA" id="ARBA00022603"/>
    </source>
</evidence>
<dbReference type="InterPro" id="IPR013216">
    <property type="entry name" value="Methyltransf_11"/>
</dbReference>